<dbReference type="CDD" id="cd06571">
    <property type="entry name" value="Bac_DnaA_C"/>
    <property type="match status" value="1"/>
</dbReference>
<comment type="domain">
    <text evidence="8">Domain I is involved in oligomerization and binding regulators, domain II is flexibile and of varying length in different bacteria, domain III forms the AAA+ region, while domain IV binds dsDNA.</text>
</comment>
<dbReference type="SMART" id="SM00760">
    <property type="entry name" value="Bac_DnaA_C"/>
    <property type="match status" value="1"/>
</dbReference>
<comment type="caution">
    <text evidence="8">Lacks conserved residue(s) required for the propagation of feature annotation.</text>
</comment>
<dbReference type="PANTHER" id="PTHR30050">
    <property type="entry name" value="CHROMOSOMAL REPLICATION INITIATOR PROTEIN DNAA"/>
    <property type="match status" value="1"/>
</dbReference>
<dbReference type="InterPro" id="IPR038454">
    <property type="entry name" value="DnaA_N_sf"/>
</dbReference>
<evidence type="ECO:0000256" key="9">
    <source>
        <dbReference type="RuleBase" id="RU000577"/>
    </source>
</evidence>
<proteinExistence type="inferred from homology"/>
<dbReference type="SMART" id="SM00382">
    <property type="entry name" value="AAA"/>
    <property type="match status" value="1"/>
</dbReference>
<dbReference type="PRINTS" id="PR00051">
    <property type="entry name" value="DNAA"/>
</dbReference>
<dbReference type="SUPFAM" id="SSF48295">
    <property type="entry name" value="TrpR-like"/>
    <property type="match status" value="1"/>
</dbReference>
<keyword evidence="4 8" id="KW-0547">Nucleotide-binding</keyword>
<dbReference type="EMBL" id="LN847043">
    <property type="protein sequence ID" value="CRI42422.1"/>
    <property type="molecule type" value="Genomic_DNA"/>
</dbReference>
<dbReference type="Pfam" id="PF00308">
    <property type="entry name" value="Bac_DnaA"/>
    <property type="match status" value="1"/>
</dbReference>
<sequence length="460" mass="52899">MRAWEEFLLLQEKEIGTNTVDKWLRSLKVLCFDACNLYLEAQDSFQITWFEEHIRHKVKSGLVNNNNKPIRVHVTSVDKAAPFYKEKQMEQEKTAYFTMHYGSVNPEMTFSNFLVTPENDLPFRVLQEFTKSPDENGGVTFNPIYLFGPEGSGKTHLMQSAISVLRESGGKILYVSSDLFTEHLVSAIRSGEMQKFRSFYRNIDALFIEDIEVFSGKSATQEEFFHTFNSLHSEGKLIVVSSSYAPADLVAVEDRLISRFEWGVAIPIHPLVQEGLRSFLMRLVERLSIRIQETALDFLIYALSSNVKTLLHALNLLAKRVMYKKLSHQLLYEDDVKTLLKDVLEAAGSVRLTPLKIIRNVAQYYGVSQESILGRSQSREYVLPRQVAMYFCRQKLSLSYVRIGDVFSRDHSTVISSIRLIEQKIEENSHDIHMAIQDISKNLNSLHKSLEFFPSEEMII</sequence>
<feature type="binding site" evidence="8">
    <location>
        <position position="154"/>
    </location>
    <ligand>
        <name>ATP</name>
        <dbReference type="ChEBI" id="CHEBI:30616"/>
    </ligand>
</feature>
<dbReference type="AlphaFoldDB" id="A0A0F7X1H7"/>
<dbReference type="GO" id="GO:0008289">
    <property type="term" value="F:lipid binding"/>
    <property type="evidence" value="ECO:0007669"/>
    <property type="project" value="UniProtKB-KW"/>
</dbReference>
<evidence type="ECO:0000256" key="1">
    <source>
        <dbReference type="ARBA" id="ARBA00006583"/>
    </source>
</evidence>
<dbReference type="SUPFAM" id="SSF52540">
    <property type="entry name" value="P-loop containing nucleoside triphosphate hydrolases"/>
    <property type="match status" value="1"/>
</dbReference>
<evidence type="ECO:0000256" key="3">
    <source>
        <dbReference type="ARBA" id="ARBA00022705"/>
    </source>
</evidence>
<dbReference type="InterPro" id="IPR013159">
    <property type="entry name" value="DnaA_C"/>
</dbReference>
<dbReference type="GO" id="GO:0003688">
    <property type="term" value="F:DNA replication origin binding"/>
    <property type="evidence" value="ECO:0007669"/>
    <property type="project" value="UniProtKB-UniRule"/>
</dbReference>
<dbReference type="Gene3D" id="3.40.50.300">
    <property type="entry name" value="P-loop containing nucleotide triphosphate hydrolases"/>
    <property type="match status" value="1"/>
</dbReference>
<evidence type="ECO:0000256" key="4">
    <source>
        <dbReference type="ARBA" id="ARBA00022741"/>
    </source>
</evidence>
<dbReference type="GO" id="GO:0005886">
    <property type="term" value="C:plasma membrane"/>
    <property type="evidence" value="ECO:0007669"/>
    <property type="project" value="TreeGrafter"/>
</dbReference>
<reference evidence="13" key="1">
    <citation type="submission" date="2015-05" db="EMBL/GenBank/DDBJ databases">
        <authorList>
            <person name="Rattei Thomas"/>
        </authorList>
    </citation>
    <scope>NUCLEOTIDE SEQUENCE</scope>
    <source>
        <strain evidence="13">DC9</strain>
    </source>
</reference>
<protein>
    <recommendedName>
        <fullName evidence="8 9">Chromosomal replication initiator protein DnaA</fullName>
    </recommendedName>
</protein>
<evidence type="ECO:0000256" key="7">
    <source>
        <dbReference type="ARBA" id="ARBA00023125"/>
    </source>
</evidence>
<comment type="similarity">
    <text evidence="1 8 10">Belongs to the DnaA family.</text>
</comment>
<dbReference type="CDD" id="cd00009">
    <property type="entry name" value="AAA"/>
    <property type="match status" value="1"/>
</dbReference>
<dbReference type="InterPro" id="IPR020591">
    <property type="entry name" value="Chromosome_initiator_DnaA-like"/>
</dbReference>
<feature type="binding site" evidence="8">
    <location>
        <position position="153"/>
    </location>
    <ligand>
        <name>ATP</name>
        <dbReference type="ChEBI" id="CHEBI:30616"/>
    </ligand>
</feature>
<keyword evidence="5 8" id="KW-0067">ATP-binding</keyword>
<evidence type="ECO:0000256" key="10">
    <source>
        <dbReference type="RuleBase" id="RU004227"/>
    </source>
</evidence>
<feature type="region of interest" description="Domain IV, binds dsDNA" evidence="8">
    <location>
        <begin position="322"/>
        <end position="460"/>
    </location>
</feature>
<keyword evidence="2 8" id="KW-0963">Cytoplasm</keyword>
<dbReference type="InterPro" id="IPR013317">
    <property type="entry name" value="DnaA_dom"/>
</dbReference>
<organism evidence="13">
    <name type="scientific">Chlamydia pneumoniae</name>
    <name type="common">Chlamydophila pneumoniae</name>
    <dbReference type="NCBI Taxonomy" id="83558"/>
    <lineage>
        <taxon>Bacteria</taxon>
        <taxon>Pseudomonadati</taxon>
        <taxon>Chlamydiota</taxon>
        <taxon>Chlamydiia</taxon>
        <taxon>Chlamydiales</taxon>
        <taxon>Chlamydiaceae</taxon>
        <taxon>Chlamydia/Chlamydophila group</taxon>
        <taxon>Chlamydia</taxon>
    </lineage>
</organism>
<evidence type="ECO:0000313" key="13">
    <source>
        <dbReference type="EMBL" id="CRI42422.1"/>
    </source>
</evidence>
<evidence type="ECO:0000259" key="11">
    <source>
        <dbReference type="SMART" id="SM00382"/>
    </source>
</evidence>
<dbReference type="InterPro" id="IPR018312">
    <property type="entry name" value="Chromosome_initiator_DnaA_CS"/>
</dbReference>
<accession>A0A0F7X1H7</accession>
<dbReference type="HAMAP" id="MF_00377">
    <property type="entry name" value="DnaA_bact"/>
    <property type="match status" value="1"/>
</dbReference>
<feature type="binding site" evidence="8">
    <location>
        <position position="151"/>
    </location>
    <ligand>
        <name>ATP</name>
        <dbReference type="ChEBI" id="CHEBI:30616"/>
    </ligand>
</feature>
<feature type="binding site" evidence="8">
    <location>
        <position position="155"/>
    </location>
    <ligand>
        <name>ATP</name>
        <dbReference type="ChEBI" id="CHEBI:30616"/>
    </ligand>
</feature>
<dbReference type="GO" id="GO:0005737">
    <property type="term" value="C:cytoplasm"/>
    <property type="evidence" value="ECO:0007669"/>
    <property type="project" value="UniProtKB-SubCell"/>
</dbReference>
<evidence type="ECO:0000256" key="8">
    <source>
        <dbReference type="HAMAP-Rule" id="MF_00377"/>
    </source>
</evidence>
<dbReference type="GO" id="GO:0006270">
    <property type="term" value="P:DNA replication initiation"/>
    <property type="evidence" value="ECO:0007669"/>
    <property type="project" value="UniProtKB-UniRule"/>
</dbReference>
<feature type="domain" description="Chromosomal replication initiator DnaA C-terminal" evidence="12">
    <location>
        <begin position="353"/>
        <end position="421"/>
    </location>
</feature>
<dbReference type="Pfam" id="PF08299">
    <property type="entry name" value="Bac_DnaA_C"/>
    <property type="match status" value="1"/>
</dbReference>
<keyword evidence="7 8" id="KW-0238">DNA-binding</keyword>
<evidence type="ECO:0000256" key="5">
    <source>
        <dbReference type="ARBA" id="ARBA00022840"/>
    </source>
</evidence>
<dbReference type="Gene3D" id="1.10.1750.10">
    <property type="match status" value="1"/>
</dbReference>
<comment type="subunit">
    <text evidence="8">Oligomerizes as a right-handed, spiral filament on DNA at oriC.</text>
</comment>
<feature type="region of interest" description="Domain I, interacts with DnaA modulators" evidence="8">
    <location>
        <begin position="1"/>
        <end position="92"/>
    </location>
</feature>
<comment type="function">
    <text evidence="8 9">Plays an essential role in the initiation and regulation of chromosomal replication. ATP-DnaA binds to the origin of replication (oriC) to initiate formation of the DNA replication initiation complex once per cell cycle. Binds the DnaA box (a 9 base pair repeat at the origin) and separates the double-stranded (ds)DNA. Forms a right-handed helical filament on oriC DNA; dsDNA binds to the exterior of the filament while single-stranded (ss)DNA is stabiized in the filament's interior. The ATP-DnaA-oriC complex binds and stabilizes one strand of the AT-rich DNA unwinding element (DUE), permitting loading of DNA polymerase. After initiation quickly degrades to an ADP-DnaA complex that is not apt for DNA replication. Binds acidic phospholipids.</text>
</comment>
<dbReference type="InterPro" id="IPR010921">
    <property type="entry name" value="Trp_repressor/repl_initiator"/>
</dbReference>
<dbReference type="InterPro" id="IPR027417">
    <property type="entry name" value="P-loop_NTPase"/>
</dbReference>
<dbReference type="GO" id="GO:0006275">
    <property type="term" value="P:regulation of DNA replication"/>
    <property type="evidence" value="ECO:0007669"/>
    <property type="project" value="UniProtKB-UniRule"/>
</dbReference>
<dbReference type="Gene3D" id="3.30.300.180">
    <property type="match status" value="1"/>
</dbReference>
<evidence type="ECO:0000256" key="2">
    <source>
        <dbReference type="ARBA" id="ARBA00022490"/>
    </source>
</evidence>
<name>A0A0F7X1H7_CHLPN</name>
<dbReference type="PANTHER" id="PTHR30050:SF2">
    <property type="entry name" value="CHROMOSOMAL REPLICATION INITIATOR PROTEIN DNAA"/>
    <property type="match status" value="1"/>
</dbReference>
<dbReference type="InterPro" id="IPR003593">
    <property type="entry name" value="AAA+_ATPase"/>
</dbReference>
<dbReference type="NCBIfam" id="NF009087">
    <property type="entry name" value="PRK12422.1"/>
    <property type="match status" value="1"/>
</dbReference>
<keyword evidence="6 8" id="KW-0446">Lipid-binding</keyword>
<evidence type="ECO:0000259" key="12">
    <source>
        <dbReference type="SMART" id="SM00760"/>
    </source>
</evidence>
<dbReference type="GO" id="GO:0005524">
    <property type="term" value="F:ATP binding"/>
    <property type="evidence" value="ECO:0007669"/>
    <property type="project" value="UniProtKB-UniRule"/>
</dbReference>
<comment type="subcellular location">
    <subcellularLocation>
        <location evidence="8">Cytoplasm</location>
    </subcellularLocation>
</comment>
<evidence type="ECO:0000256" key="6">
    <source>
        <dbReference type="ARBA" id="ARBA00023121"/>
    </source>
</evidence>
<feature type="domain" description="AAA+ ATPase" evidence="11">
    <location>
        <begin position="140"/>
        <end position="269"/>
    </location>
</feature>
<dbReference type="PROSITE" id="PS01008">
    <property type="entry name" value="DNAA"/>
    <property type="match status" value="1"/>
</dbReference>
<dbReference type="InterPro" id="IPR001957">
    <property type="entry name" value="Chromosome_initiator_DnaA"/>
</dbReference>
<keyword evidence="3 8" id="KW-0235">DNA replication</keyword>
<gene>
    <name evidence="13" type="primary">dnaA1</name>
    <name evidence="8" type="synonym">dnaA</name>
    <name evidence="13" type="ORF">BN1224_DC9_BL_00100</name>
</gene>